<feature type="region of interest" description="Disordered" evidence="5">
    <location>
        <begin position="1"/>
        <end position="57"/>
    </location>
</feature>
<feature type="transmembrane region" description="Helical" evidence="6">
    <location>
        <begin position="126"/>
        <end position="145"/>
    </location>
</feature>
<dbReference type="GO" id="GO:0015343">
    <property type="term" value="F:siderophore-iron transmembrane transporter activity"/>
    <property type="evidence" value="ECO:0007669"/>
    <property type="project" value="TreeGrafter"/>
</dbReference>
<feature type="transmembrane region" description="Helical" evidence="6">
    <location>
        <begin position="88"/>
        <end position="106"/>
    </location>
</feature>
<feature type="transmembrane region" description="Helical" evidence="6">
    <location>
        <begin position="444"/>
        <end position="464"/>
    </location>
</feature>
<evidence type="ECO:0000256" key="2">
    <source>
        <dbReference type="ARBA" id="ARBA00022692"/>
    </source>
</evidence>
<feature type="transmembrane region" description="Helical" evidence="6">
    <location>
        <begin position="587"/>
        <end position="606"/>
    </location>
</feature>
<dbReference type="InterPro" id="IPR036259">
    <property type="entry name" value="MFS_trans_sf"/>
</dbReference>
<evidence type="ECO:0000313" key="9">
    <source>
        <dbReference type="Proteomes" id="UP000078240"/>
    </source>
</evidence>
<keyword evidence="4 6" id="KW-0472">Membrane</keyword>
<keyword evidence="10" id="KW-1185">Reference proteome</keyword>
<evidence type="ECO:0000256" key="6">
    <source>
        <dbReference type="SAM" id="Phobius"/>
    </source>
</evidence>
<dbReference type="EMBL" id="LSBH01000001">
    <property type="protein sequence ID" value="OAQ87992.1"/>
    <property type="molecule type" value="Genomic_DNA"/>
</dbReference>
<keyword evidence="3 6" id="KW-1133">Transmembrane helix</keyword>
<reference evidence="7" key="2">
    <citation type="submission" date="2023-11" db="EMBL/GenBank/DDBJ databases">
        <authorList>
            <person name="Beijen E."/>
            <person name="Ohm R.A."/>
        </authorList>
    </citation>
    <scope>NUCLEOTIDE SEQUENCE</scope>
    <source>
        <strain evidence="7">CBS 150709</strain>
    </source>
</reference>
<evidence type="ECO:0000313" key="8">
    <source>
        <dbReference type="EMBL" id="OAQ87992.1"/>
    </source>
</evidence>
<proteinExistence type="predicted"/>
<evidence type="ECO:0000256" key="3">
    <source>
        <dbReference type="ARBA" id="ARBA00022989"/>
    </source>
</evidence>
<dbReference type="SUPFAM" id="SSF103473">
    <property type="entry name" value="MFS general substrate transporter"/>
    <property type="match status" value="1"/>
</dbReference>
<reference evidence="8 9" key="1">
    <citation type="submission" date="2016-01" db="EMBL/GenBank/DDBJ databases">
        <title>Biosynthesis of antibiotic leucinostatins and their inhibition on Phytophthora in bio-control Purpureocillium lilacinum.</title>
        <authorList>
            <person name="Wang G."/>
            <person name="Liu Z."/>
            <person name="Lin R."/>
            <person name="Li E."/>
            <person name="Mao Z."/>
            <person name="Ling J."/>
            <person name="Yin W."/>
            <person name="Xie B."/>
        </authorList>
    </citation>
    <scope>NUCLEOTIDE SEQUENCE [LARGE SCALE GENOMIC DNA]</scope>
    <source>
        <strain evidence="8">PLBJ-1</strain>
    </source>
</reference>
<dbReference type="Proteomes" id="UP001287286">
    <property type="component" value="Unassembled WGS sequence"/>
</dbReference>
<feature type="transmembrane region" description="Helical" evidence="6">
    <location>
        <begin position="340"/>
        <end position="359"/>
    </location>
</feature>
<evidence type="ECO:0000256" key="4">
    <source>
        <dbReference type="ARBA" id="ARBA00023136"/>
    </source>
</evidence>
<feature type="transmembrane region" description="Helical" evidence="6">
    <location>
        <begin position="157"/>
        <end position="184"/>
    </location>
</feature>
<protein>
    <submittedName>
        <fullName evidence="8">Siderophore iron transporter mirA</fullName>
    </submittedName>
</protein>
<organism evidence="8 9">
    <name type="scientific">Purpureocillium lilacinum</name>
    <name type="common">Paecilomyces lilacinus</name>
    <dbReference type="NCBI Taxonomy" id="33203"/>
    <lineage>
        <taxon>Eukaryota</taxon>
        <taxon>Fungi</taxon>
        <taxon>Dikarya</taxon>
        <taxon>Ascomycota</taxon>
        <taxon>Pezizomycotina</taxon>
        <taxon>Sordariomycetes</taxon>
        <taxon>Hypocreomycetidae</taxon>
        <taxon>Hypocreales</taxon>
        <taxon>Ophiocordycipitaceae</taxon>
        <taxon>Purpureocillium</taxon>
    </lineage>
</organism>
<evidence type="ECO:0000313" key="10">
    <source>
        <dbReference type="Proteomes" id="UP001287286"/>
    </source>
</evidence>
<gene>
    <name evidence="7" type="ORF">Purlil1_4507</name>
    <name evidence="8" type="ORF">VFPBJ_02033</name>
</gene>
<comment type="subcellular location">
    <subcellularLocation>
        <location evidence="1">Membrane</location>
        <topology evidence="1">Multi-pass membrane protein</topology>
    </subcellularLocation>
</comment>
<dbReference type="GO" id="GO:0005886">
    <property type="term" value="C:plasma membrane"/>
    <property type="evidence" value="ECO:0007669"/>
    <property type="project" value="TreeGrafter"/>
</dbReference>
<evidence type="ECO:0000256" key="5">
    <source>
        <dbReference type="SAM" id="MobiDB-lite"/>
    </source>
</evidence>
<dbReference type="EMBL" id="JAWRVI010000013">
    <property type="protein sequence ID" value="KAK4090927.1"/>
    <property type="molecule type" value="Genomic_DNA"/>
</dbReference>
<dbReference type="InterPro" id="IPR011701">
    <property type="entry name" value="MFS"/>
</dbReference>
<comment type="caution">
    <text evidence="8">The sequence shown here is derived from an EMBL/GenBank/DDBJ whole genome shotgun (WGS) entry which is preliminary data.</text>
</comment>
<keyword evidence="2 6" id="KW-0812">Transmembrane</keyword>
<dbReference type="Proteomes" id="UP000078240">
    <property type="component" value="Unassembled WGS sequence"/>
</dbReference>
<dbReference type="AlphaFoldDB" id="A0A179HDE9"/>
<dbReference type="OrthoDB" id="2241241at2759"/>
<feature type="transmembrane region" description="Helical" evidence="6">
    <location>
        <begin position="248"/>
        <end position="269"/>
    </location>
</feature>
<evidence type="ECO:0000313" key="7">
    <source>
        <dbReference type="EMBL" id="KAK4090927.1"/>
    </source>
</evidence>
<name>A0A179HDE9_PURLI</name>
<dbReference type="PANTHER" id="PTHR23501">
    <property type="entry name" value="MAJOR FACILITATOR SUPERFAMILY"/>
    <property type="match status" value="1"/>
</dbReference>
<dbReference type="Pfam" id="PF07690">
    <property type="entry name" value="MFS_1"/>
    <property type="match status" value="1"/>
</dbReference>
<accession>A0A179HDE9</accession>
<sequence length="636" mass="68786">MAADDDHGIRPQGGDSAGEPHHQPAAAAVDVPGEKKSAAVVDVEEARRDGDGGPAGGGDAVSVYSESSLVQAGVQKAMILKKAWSRTTLLIAFTSLFLTTLVITFSDYSHSVLQPYVTSAFKKHSFMSAAHVVINITRIVAYPIIAKLSDVFGRAEMFTLSIVFQTLSFIVYATSADIGAYFAAGLFDAVGSTGFGLTQQVFIADATNLINRAFWSTLPESITTIPALYLGSLIGEGFLTKAGWRWSYGAWAIVVPVVAIPLIATMVVLQRRARRHGLVARSLASVAGCAPDSPAWKKVLHLVWTEIDLAGLVLLVTGLSLILIPVSLTGSFNPGRWREGSFIAMLVVGVVCFLAFLVWDIRYAKKPYIPAHMANRTVIVACLIQTFDFMEYSLFTIFFPSYLQVAGHFSPAKATRIDNSLRVAFQISGLFVAVGMKYTKNAHYWALAGPPLVILGQGIMIYLVDMGDGRYGSEAAFIASKVISGIGRALWQTAAQVSVQAVVSRQEVAVATGIFQAANSVGAAIGTSISGAIWRNTLPDKLLNYLPEKDKKSALQIFQSIVVAQKYPAGTPARAAIDQSYRESQRILGIVATCICAPNVFIMWFMRNVKLEEEDRKDEEGVERTIAKIEKAKEKK</sequence>
<reference evidence="7 10" key="3">
    <citation type="journal article" date="2024" name="Microbiol. Resour. Announc.">
        <title>Genome annotations for the ascomycete fungi Trichoderma harzianum, Trichoderma aggressivum, and Purpureocillium lilacinum.</title>
        <authorList>
            <person name="Beijen E.P.W."/>
            <person name="Ohm R.A."/>
        </authorList>
    </citation>
    <scope>NUCLEOTIDE SEQUENCE [LARGE SCALE GENOMIC DNA]</scope>
    <source>
        <strain evidence="7 10">CBS 150709</strain>
    </source>
</reference>
<dbReference type="PANTHER" id="PTHR23501:SF87">
    <property type="entry name" value="SIDEROPHORE IRON TRANSPORTER 2"/>
    <property type="match status" value="1"/>
</dbReference>
<evidence type="ECO:0000256" key="1">
    <source>
        <dbReference type="ARBA" id="ARBA00004141"/>
    </source>
</evidence>
<dbReference type="Gene3D" id="1.20.1250.20">
    <property type="entry name" value="MFS general substrate transporter like domains"/>
    <property type="match status" value="2"/>
</dbReference>
<feature type="transmembrane region" description="Helical" evidence="6">
    <location>
        <begin position="307"/>
        <end position="328"/>
    </location>
</feature>